<dbReference type="CDD" id="cd00081">
    <property type="entry name" value="Hint"/>
    <property type="match status" value="1"/>
</dbReference>
<dbReference type="AlphaFoldDB" id="A0A511QEM9"/>
<evidence type="ECO:0000256" key="1">
    <source>
        <dbReference type="SAM" id="SignalP"/>
    </source>
</evidence>
<sequence>MKLKKSVLFLGITIFSSIALSDTPEVETVKRCSLDSLNVSQAVGRDKWAKKCGYISRRDYDYYIYDDNGKIRARPKYPSFFNPNNFNDWFKAPTTENANCNIRHYTQKIFCVASCYTPDQKILFVDGEHEIYDAFTKKLTNIIALSDSSSLDNISYQVKGVEAYSESIIETVHNIRVFNTVNGGQLKVTDNHPLLLSTGYMQTAENIKVGDSLISKDGSFDEIINIEDVKFTGKVYNVMPDTSDKSTNGQIVVAQGFLSGSMYYQNDGADLTGRLLLRSQVPSDLL</sequence>
<dbReference type="Proteomes" id="UP000321922">
    <property type="component" value="Unassembled WGS sequence"/>
</dbReference>
<dbReference type="InterPro" id="IPR036844">
    <property type="entry name" value="Hint_dom_sf"/>
</dbReference>
<feature type="chain" id="PRO_5022049543" description="Cell surface protein" evidence="1">
    <location>
        <begin position="22"/>
        <end position="286"/>
    </location>
</feature>
<dbReference type="InterPro" id="IPR006141">
    <property type="entry name" value="Intein_N"/>
</dbReference>
<protein>
    <recommendedName>
        <fullName evidence="4">Cell surface protein</fullName>
    </recommendedName>
</protein>
<name>A0A511QEM9_9VIBR</name>
<accession>A0A511QEM9</accession>
<dbReference type="PROSITE" id="PS50817">
    <property type="entry name" value="INTEIN_N_TER"/>
    <property type="match status" value="1"/>
</dbReference>
<keyword evidence="1" id="KW-0732">Signal</keyword>
<evidence type="ECO:0008006" key="4">
    <source>
        <dbReference type="Google" id="ProtNLM"/>
    </source>
</evidence>
<dbReference type="RefSeq" id="WP_039981827.1">
    <property type="nucleotide sequence ID" value="NZ_BAOJ01000069.1"/>
</dbReference>
<dbReference type="EMBL" id="BJXJ01000015">
    <property type="protein sequence ID" value="GEM75754.1"/>
    <property type="molecule type" value="Genomic_DNA"/>
</dbReference>
<dbReference type="SUPFAM" id="SSF51294">
    <property type="entry name" value="Hedgehog/intein (Hint) domain"/>
    <property type="match status" value="1"/>
</dbReference>
<evidence type="ECO:0000313" key="3">
    <source>
        <dbReference type="Proteomes" id="UP000321922"/>
    </source>
</evidence>
<dbReference type="OrthoDB" id="5379915at2"/>
<feature type="signal peptide" evidence="1">
    <location>
        <begin position="1"/>
        <end position="21"/>
    </location>
</feature>
<reference evidence="2 3" key="1">
    <citation type="submission" date="2019-07" db="EMBL/GenBank/DDBJ databases">
        <title>Whole genome shotgun sequence of Vibrio sagamiensis NBRC 104589.</title>
        <authorList>
            <person name="Hosoyama A."/>
            <person name="Uohara A."/>
            <person name="Ohji S."/>
            <person name="Ichikawa N."/>
        </authorList>
    </citation>
    <scope>NUCLEOTIDE SEQUENCE [LARGE SCALE GENOMIC DNA]</scope>
    <source>
        <strain evidence="2 3">NBRC 104589</strain>
    </source>
</reference>
<gene>
    <name evidence="2" type="ORF">VSA01S_18660</name>
</gene>
<dbReference type="Gene3D" id="2.170.16.10">
    <property type="entry name" value="Hedgehog/Intein (Hint) domain"/>
    <property type="match status" value="1"/>
</dbReference>
<proteinExistence type="predicted"/>
<comment type="caution">
    <text evidence="2">The sequence shown here is derived from an EMBL/GenBank/DDBJ whole genome shotgun (WGS) entry which is preliminary data.</text>
</comment>
<evidence type="ECO:0000313" key="2">
    <source>
        <dbReference type="EMBL" id="GEM75754.1"/>
    </source>
</evidence>
<organism evidence="2 3">
    <name type="scientific">Vibrio sagamiensis NBRC 104589</name>
    <dbReference type="NCBI Taxonomy" id="1219064"/>
    <lineage>
        <taxon>Bacteria</taxon>
        <taxon>Pseudomonadati</taxon>
        <taxon>Pseudomonadota</taxon>
        <taxon>Gammaproteobacteria</taxon>
        <taxon>Vibrionales</taxon>
        <taxon>Vibrionaceae</taxon>
        <taxon>Vibrio</taxon>
    </lineage>
</organism>
<dbReference type="GO" id="GO:0016539">
    <property type="term" value="P:intein-mediated protein splicing"/>
    <property type="evidence" value="ECO:0007669"/>
    <property type="project" value="InterPro"/>
</dbReference>
<keyword evidence="3" id="KW-1185">Reference proteome</keyword>